<evidence type="ECO:0000256" key="9">
    <source>
        <dbReference type="SAM" id="Phobius"/>
    </source>
</evidence>
<dbReference type="InterPro" id="IPR000276">
    <property type="entry name" value="GPCR_Rhodpsn"/>
</dbReference>
<evidence type="ECO:0000256" key="2">
    <source>
        <dbReference type="ARBA" id="ARBA00022692"/>
    </source>
</evidence>
<dbReference type="AlphaFoldDB" id="A0A2T7PU12"/>
<dbReference type="Proteomes" id="UP000245119">
    <property type="component" value="Linkage Group LG2"/>
</dbReference>
<dbReference type="InterPro" id="IPR017452">
    <property type="entry name" value="GPCR_Rhodpsn_7TM"/>
</dbReference>
<feature type="domain" description="G-protein coupled receptors family 1 profile" evidence="10">
    <location>
        <begin position="42"/>
        <end position="131"/>
    </location>
</feature>
<dbReference type="PANTHER" id="PTHR24243">
    <property type="entry name" value="G-PROTEIN COUPLED RECEPTOR"/>
    <property type="match status" value="1"/>
</dbReference>
<evidence type="ECO:0000313" key="12">
    <source>
        <dbReference type="Proteomes" id="UP000245119"/>
    </source>
</evidence>
<feature type="transmembrane region" description="Helical" evidence="9">
    <location>
        <begin position="26"/>
        <end position="50"/>
    </location>
</feature>
<evidence type="ECO:0000256" key="3">
    <source>
        <dbReference type="ARBA" id="ARBA00022989"/>
    </source>
</evidence>
<feature type="transmembrane region" description="Helical" evidence="9">
    <location>
        <begin position="248"/>
        <end position="277"/>
    </location>
</feature>
<gene>
    <name evidence="11" type="ORF">C0Q70_03905</name>
</gene>
<feature type="transmembrane region" description="Helical" evidence="9">
    <location>
        <begin position="165"/>
        <end position="186"/>
    </location>
</feature>
<dbReference type="PANTHER" id="PTHR24243:SF208">
    <property type="entry name" value="PYROKININ-1 RECEPTOR"/>
    <property type="match status" value="1"/>
</dbReference>
<feature type="transmembrane region" description="Helical" evidence="9">
    <location>
        <begin position="207"/>
        <end position="228"/>
    </location>
</feature>
<organism evidence="11 12">
    <name type="scientific">Pomacea canaliculata</name>
    <name type="common">Golden apple snail</name>
    <dbReference type="NCBI Taxonomy" id="400727"/>
    <lineage>
        <taxon>Eukaryota</taxon>
        <taxon>Metazoa</taxon>
        <taxon>Spiralia</taxon>
        <taxon>Lophotrochozoa</taxon>
        <taxon>Mollusca</taxon>
        <taxon>Gastropoda</taxon>
        <taxon>Caenogastropoda</taxon>
        <taxon>Architaenioglossa</taxon>
        <taxon>Ampullarioidea</taxon>
        <taxon>Ampullariidae</taxon>
        <taxon>Pomacea</taxon>
    </lineage>
</organism>
<proteinExistence type="predicted"/>
<evidence type="ECO:0000256" key="5">
    <source>
        <dbReference type="ARBA" id="ARBA00023136"/>
    </source>
</evidence>
<accession>A0A2T7PU12</accession>
<evidence type="ECO:0000256" key="8">
    <source>
        <dbReference type="SAM" id="MobiDB-lite"/>
    </source>
</evidence>
<dbReference type="PRINTS" id="PR00237">
    <property type="entry name" value="GPCRRHODOPSN"/>
</dbReference>
<dbReference type="PROSITE" id="PS50262">
    <property type="entry name" value="G_PROTEIN_RECEP_F1_2"/>
    <property type="match status" value="1"/>
</dbReference>
<dbReference type="GO" id="GO:0004930">
    <property type="term" value="F:G protein-coupled receptor activity"/>
    <property type="evidence" value="ECO:0007669"/>
    <property type="project" value="UniProtKB-KW"/>
</dbReference>
<comment type="caution">
    <text evidence="11">The sequence shown here is derived from an EMBL/GenBank/DDBJ whole genome shotgun (WGS) entry which is preliminary data.</text>
</comment>
<keyword evidence="6" id="KW-0675">Receptor</keyword>
<evidence type="ECO:0000256" key="4">
    <source>
        <dbReference type="ARBA" id="ARBA00023040"/>
    </source>
</evidence>
<evidence type="ECO:0000313" key="11">
    <source>
        <dbReference type="EMBL" id="PVD36912.1"/>
    </source>
</evidence>
<keyword evidence="5 9" id="KW-0472">Membrane</keyword>
<name>A0A2T7PU12_POMCA</name>
<keyword evidence="2 9" id="KW-0812">Transmembrane</keyword>
<sequence>MSFPYNKSESPPPPSIVLKLDTASRVINSTVPVVIIIAGCVTNVFIIMGMRSKNFRSMTTAYYMKCLALNDIAAIVILLVPYWLNAACPEAIYRGPGANIQCKFFMFYGWIQMDLSFMLMAMMSYDRAITVGVELLKKFDRLCTVRFVTRAYEVFWNSVWPWMHLVFQAGCFLWMAVCNGHVMKFITETHRQAGWLHEELPIQMSRMLLAESLTFTFLTLPVCVHTFVSGHMQRSGVIDIKSGTTPVAVGVSSLLFTIAFNLLFVNKCVTFAVYCCFSKELRTTMVQQLSACQAPAKRLTSCPPPPNPLPDDRTVPCIGQTLPDESQFQRAEVEEEPTSMDNSA</sequence>
<keyword evidence="12" id="KW-1185">Reference proteome</keyword>
<evidence type="ECO:0000256" key="1">
    <source>
        <dbReference type="ARBA" id="ARBA00004141"/>
    </source>
</evidence>
<dbReference type="Gene3D" id="1.20.1070.10">
    <property type="entry name" value="Rhodopsin 7-helix transmembrane proteins"/>
    <property type="match status" value="2"/>
</dbReference>
<comment type="subcellular location">
    <subcellularLocation>
        <location evidence="1">Membrane</location>
        <topology evidence="1">Multi-pass membrane protein</topology>
    </subcellularLocation>
</comment>
<evidence type="ECO:0000259" key="10">
    <source>
        <dbReference type="PROSITE" id="PS50262"/>
    </source>
</evidence>
<feature type="region of interest" description="Disordered" evidence="8">
    <location>
        <begin position="301"/>
        <end position="344"/>
    </location>
</feature>
<dbReference type="SUPFAM" id="SSF81321">
    <property type="entry name" value="Family A G protein-coupled receptor-like"/>
    <property type="match status" value="1"/>
</dbReference>
<keyword evidence="7" id="KW-0807">Transducer</keyword>
<evidence type="ECO:0000256" key="6">
    <source>
        <dbReference type="ARBA" id="ARBA00023170"/>
    </source>
</evidence>
<dbReference type="EMBL" id="PZQS01000002">
    <property type="protein sequence ID" value="PVD36912.1"/>
    <property type="molecule type" value="Genomic_DNA"/>
</dbReference>
<protein>
    <recommendedName>
        <fullName evidence="10">G-protein coupled receptors family 1 profile domain-containing protein</fullName>
    </recommendedName>
</protein>
<keyword evidence="3 9" id="KW-1133">Transmembrane helix</keyword>
<evidence type="ECO:0000256" key="7">
    <source>
        <dbReference type="ARBA" id="ARBA00023224"/>
    </source>
</evidence>
<reference evidence="11 12" key="1">
    <citation type="submission" date="2018-04" db="EMBL/GenBank/DDBJ databases">
        <title>The genome of golden apple snail Pomacea canaliculata provides insight into stress tolerance and invasive adaptation.</title>
        <authorList>
            <person name="Liu C."/>
            <person name="Liu B."/>
            <person name="Ren Y."/>
            <person name="Zhang Y."/>
            <person name="Wang H."/>
            <person name="Li S."/>
            <person name="Jiang F."/>
            <person name="Yin L."/>
            <person name="Zhang G."/>
            <person name="Qian W."/>
            <person name="Fan W."/>
        </authorList>
    </citation>
    <scope>NUCLEOTIDE SEQUENCE [LARGE SCALE GENOMIC DNA]</scope>
    <source>
        <strain evidence="11">SZHN2017</strain>
        <tissue evidence="11">Muscle</tissue>
    </source>
</reference>
<feature type="transmembrane region" description="Helical" evidence="9">
    <location>
        <begin position="62"/>
        <end position="84"/>
    </location>
</feature>
<keyword evidence="4" id="KW-0297">G-protein coupled receptor</keyword>
<dbReference type="GO" id="GO:0016020">
    <property type="term" value="C:membrane"/>
    <property type="evidence" value="ECO:0007669"/>
    <property type="project" value="UniProtKB-SubCell"/>
</dbReference>